<evidence type="ECO:0000313" key="3">
    <source>
        <dbReference type="Proteomes" id="UP000075025"/>
    </source>
</evidence>
<name>A0A147EW45_MICTE</name>
<protein>
    <submittedName>
        <fullName evidence="2">Uncharacterized protein</fullName>
    </submittedName>
</protein>
<dbReference type="AlphaFoldDB" id="A0A147EW45"/>
<feature type="compositionally biased region" description="Pro residues" evidence="1">
    <location>
        <begin position="8"/>
        <end position="19"/>
    </location>
</feature>
<accession>A0A147EW45</accession>
<dbReference type="PATRIC" id="fig|2033.6.peg.3559"/>
<sequence length="282" mass="28047">MTTQTPLEPTPVEPTPPPAQASRRGTALAVSIVTIVVGACALVGTVGGTAITAAATLADTRSDIDAGSVSARGLTDLTADVAGGSLTIEYGDVADATLDAGGARRGGWTFERTGDSLRVSSPRGAFIDWDRGPSATLTLPRSLKDTPLDARFDVTGGTLDVDADLRGLTVNLAGGAVEMAGSAETLEITVAGGAASAEIAGVDTASFEVAGGQLTAGLSGATPSRTTVSVTAGSADITLPDDEYRVVNREGIGSVDNSLRSSSTAKAVVDVEAALGQVSLSS</sequence>
<feature type="region of interest" description="Disordered" evidence="1">
    <location>
        <begin position="1"/>
        <end position="23"/>
    </location>
</feature>
<proteinExistence type="predicted"/>
<dbReference type="RefSeq" id="WP_058624200.1">
    <property type="nucleotide sequence ID" value="NZ_LDRT01000076.1"/>
</dbReference>
<reference evidence="2 3" key="1">
    <citation type="journal article" date="2016" name="Front. Microbiol.">
        <title>Genomic Resource of Rice Seed Associated Bacteria.</title>
        <authorList>
            <person name="Midha S."/>
            <person name="Bansal K."/>
            <person name="Sharma S."/>
            <person name="Kumar N."/>
            <person name="Patil P.P."/>
            <person name="Chaudhry V."/>
            <person name="Patil P.B."/>
        </authorList>
    </citation>
    <scope>NUCLEOTIDE SEQUENCE [LARGE SCALE GENOMIC DNA]</scope>
    <source>
        <strain evidence="2 3">NS220</strain>
    </source>
</reference>
<dbReference type="EMBL" id="LDRT01000076">
    <property type="protein sequence ID" value="KTR93689.1"/>
    <property type="molecule type" value="Genomic_DNA"/>
</dbReference>
<gene>
    <name evidence="2" type="ORF">NS220_11585</name>
</gene>
<evidence type="ECO:0000256" key="1">
    <source>
        <dbReference type="SAM" id="MobiDB-lite"/>
    </source>
</evidence>
<dbReference type="OrthoDB" id="5057805at2"/>
<comment type="caution">
    <text evidence="2">The sequence shown here is derived from an EMBL/GenBank/DDBJ whole genome shotgun (WGS) entry which is preliminary data.</text>
</comment>
<organism evidence="2 3">
    <name type="scientific">Microbacterium testaceum</name>
    <name type="common">Aureobacterium testaceum</name>
    <name type="synonym">Brevibacterium testaceum</name>
    <dbReference type="NCBI Taxonomy" id="2033"/>
    <lineage>
        <taxon>Bacteria</taxon>
        <taxon>Bacillati</taxon>
        <taxon>Actinomycetota</taxon>
        <taxon>Actinomycetes</taxon>
        <taxon>Micrococcales</taxon>
        <taxon>Microbacteriaceae</taxon>
        <taxon>Microbacterium</taxon>
    </lineage>
</organism>
<dbReference type="Proteomes" id="UP000075025">
    <property type="component" value="Unassembled WGS sequence"/>
</dbReference>
<evidence type="ECO:0000313" key="2">
    <source>
        <dbReference type="EMBL" id="KTR93689.1"/>
    </source>
</evidence>